<keyword evidence="2" id="KW-1185">Reference proteome</keyword>
<sequence>MPSSLGRMGRFLPSIGVYLSHLGDLTRPRGHAYFEIGRALGLHDVFLTRYLDQTSSGVGLFIIRTTRSYTARNMGLGRMRSNLFCQCPPRKVQHVDKLRVSKRQLFAWYNL</sequence>
<evidence type="ECO:0000313" key="1">
    <source>
        <dbReference type="EMBL" id="EDR12547.1"/>
    </source>
</evidence>
<dbReference type="RefSeq" id="XP_001876811.1">
    <property type="nucleotide sequence ID" value="XM_001876776.1"/>
</dbReference>
<dbReference type="KEGG" id="lbc:LACBIDRAFT_312091"/>
<organism evidence="2">
    <name type="scientific">Laccaria bicolor (strain S238N-H82 / ATCC MYA-4686)</name>
    <name type="common">Bicoloured deceiver</name>
    <name type="synonym">Laccaria laccata var. bicolor</name>
    <dbReference type="NCBI Taxonomy" id="486041"/>
    <lineage>
        <taxon>Eukaryota</taxon>
        <taxon>Fungi</taxon>
        <taxon>Dikarya</taxon>
        <taxon>Basidiomycota</taxon>
        <taxon>Agaricomycotina</taxon>
        <taxon>Agaricomycetes</taxon>
        <taxon>Agaricomycetidae</taxon>
        <taxon>Agaricales</taxon>
        <taxon>Agaricineae</taxon>
        <taxon>Hydnangiaceae</taxon>
        <taxon>Laccaria</taxon>
    </lineage>
</organism>
<dbReference type="EMBL" id="DS547094">
    <property type="protein sequence ID" value="EDR12547.1"/>
    <property type="molecule type" value="Genomic_DNA"/>
</dbReference>
<gene>
    <name evidence="1" type="ORF">LACBIDRAFT_312091</name>
</gene>
<dbReference type="HOGENOM" id="CLU_2158854_0_0_1"/>
<dbReference type="GeneID" id="6072056"/>
<protein>
    <submittedName>
        <fullName evidence="1">Predicted protein</fullName>
    </submittedName>
</protein>
<accession>B0CZ23</accession>
<dbReference type="AlphaFoldDB" id="B0CZ23"/>
<dbReference type="Proteomes" id="UP000001194">
    <property type="component" value="Unassembled WGS sequence"/>
</dbReference>
<proteinExistence type="predicted"/>
<dbReference type="OrthoDB" id="10555032at2759"/>
<dbReference type="InParanoid" id="B0CZ23"/>
<name>B0CZ23_LACBS</name>
<evidence type="ECO:0000313" key="2">
    <source>
        <dbReference type="Proteomes" id="UP000001194"/>
    </source>
</evidence>
<reference evidence="1 2" key="1">
    <citation type="journal article" date="2008" name="Nature">
        <title>The genome of Laccaria bicolor provides insights into mycorrhizal symbiosis.</title>
        <authorList>
            <person name="Martin F."/>
            <person name="Aerts A."/>
            <person name="Ahren D."/>
            <person name="Brun A."/>
            <person name="Danchin E.G.J."/>
            <person name="Duchaussoy F."/>
            <person name="Gibon J."/>
            <person name="Kohler A."/>
            <person name="Lindquist E."/>
            <person name="Pereda V."/>
            <person name="Salamov A."/>
            <person name="Shapiro H.J."/>
            <person name="Wuyts J."/>
            <person name="Blaudez D."/>
            <person name="Buee M."/>
            <person name="Brokstein P."/>
            <person name="Canbaeck B."/>
            <person name="Cohen D."/>
            <person name="Courty P.E."/>
            <person name="Coutinho P.M."/>
            <person name="Delaruelle C."/>
            <person name="Detter J.C."/>
            <person name="Deveau A."/>
            <person name="DiFazio S."/>
            <person name="Duplessis S."/>
            <person name="Fraissinet-Tachet L."/>
            <person name="Lucic E."/>
            <person name="Frey-Klett P."/>
            <person name="Fourrey C."/>
            <person name="Feussner I."/>
            <person name="Gay G."/>
            <person name="Grimwood J."/>
            <person name="Hoegger P.J."/>
            <person name="Jain P."/>
            <person name="Kilaru S."/>
            <person name="Labbe J."/>
            <person name="Lin Y.C."/>
            <person name="Legue V."/>
            <person name="Le Tacon F."/>
            <person name="Marmeisse R."/>
            <person name="Melayah D."/>
            <person name="Montanini B."/>
            <person name="Muratet M."/>
            <person name="Nehls U."/>
            <person name="Niculita-Hirzel H."/>
            <person name="Oudot-Le Secq M.P."/>
            <person name="Peter M."/>
            <person name="Quesneville H."/>
            <person name="Rajashekar B."/>
            <person name="Reich M."/>
            <person name="Rouhier N."/>
            <person name="Schmutz J."/>
            <person name="Yin T."/>
            <person name="Chalot M."/>
            <person name="Henrissat B."/>
            <person name="Kuees U."/>
            <person name="Lucas S."/>
            <person name="Van de Peer Y."/>
            <person name="Podila G.K."/>
            <person name="Polle A."/>
            <person name="Pukkila P.J."/>
            <person name="Richardson P.M."/>
            <person name="Rouze P."/>
            <person name="Sanders I.R."/>
            <person name="Stajich J.E."/>
            <person name="Tunlid A."/>
            <person name="Tuskan G."/>
            <person name="Grigoriev I.V."/>
        </authorList>
    </citation>
    <scope>NUCLEOTIDE SEQUENCE [LARGE SCALE GENOMIC DNA]</scope>
    <source>
        <strain evidence="2">S238N-H82 / ATCC MYA-4686</strain>
    </source>
</reference>